<comment type="caution">
    <text evidence="3">The sequence shown here is derived from an EMBL/GenBank/DDBJ whole genome shotgun (WGS) entry which is preliminary data.</text>
</comment>
<protein>
    <recommendedName>
        <fullName evidence="2">Dynamin N-terminal domain-containing protein</fullName>
    </recommendedName>
</protein>
<accession>A0A5C4NAQ9</accession>
<dbReference type="Pfam" id="PF00350">
    <property type="entry name" value="Dynamin_N"/>
    <property type="match status" value="1"/>
</dbReference>
<sequence length="473" mass="51511">MPRSDHPRHVSDERLARLSHWARAKPRIGLMGEFSSGKSTLLNLLIGEDVLPTKVTATELPPVWFSHGEEQRAYWIDRDGRRHPLPFGDFRGVPMAARCVRVFTPSPMLERCDIIDTPGISDPNLAEDSWRFAVGQSNFILWCTTATQAWRETERSTWLSLPTRLRDKSVLVVTRADKLAGPNDREKVMRRLMRETLGLFGGLVMLSSVDAVRGQELFRTTGDMSVWDHSGGRELDRRIEAGLKGVSAERLDLLDRYVSTGPEHPLAEPVLAPEPAPVPQVAPEPEAGVPAALLRLFGQPEPAPAPAAPVRAERPAARSLWIEDEEDQPLVSLPAEPDPTPEPEPEPATEASVAPDNVPEVPVIPVTSVATAPVASVVPAQPAALPLAEAEPDPVQAVLAAMAEAPPPRAPVETLPNAVRIWRDIVARASEVSQNDPVVAMIDQLLFELSRDGQLSATLGPTPTESIEQDQAA</sequence>
<dbReference type="InterPro" id="IPR045063">
    <property type="entry name" value="Dynamin_N"/>
</dbReference>
<dbReference type="Gene3D" id="3.40.50.300">
    <property type="entry name" value="P-loop containing nucleotide triphosphate hydrolases"/>
    <property type="match status" value="1"/>
</dbReference>
<dbReference type="PANTHER" id="PTHR43681">
    <property type="entry name" value="TRANSMEMBRANE GTPASE FZO"/>
    <property type="match status" value="1"/>
</dbReference>
<dbReference type="OrthoDB" id="5477114at2"/>
<evidence type="ECO:0000259" key="2">
    <source>
        <dbReference type="Pfam" id="PF00350"/>
    </source>
</evidence>
<dbReference type="InterPro" id="IPR051943">
    <property type="entry name" value="TRAFAC_Dynamin-like_GTPase"/>
</dbReference>
<proteinExistence type="predicted"/>
<organism evidence="3 4">
    <name type="scientific">Rubellimicrobium roseum</name>
    <dbReference type="NCBI Taxonomy" id="687525"/>
    <lineage>
        <taxon>Bacteria</taxon>
        <taxon>Pseudomonadati</taxon>
        <taxon>Pseudomonadota</taxon>
        <taxon>Alphaproteobacteria</taxon>
        <taxon>Rhodobacterales</taxon>
        <taxon>Roseobacteraceae</taxon>
        <taxon>Rubellimicrobium</taxon>
    </lineage>
</organism>
<keyword evidence="4" id="KW-1185">Reference proteome</keyword>
<evidence type="ECO:0000313" key="3">
    <source>
        <dbReference type="EMBL" id="TNC65965.1"/>
    </source>
</evidence>
<feature type="region of interest" description="Disordered" evidence="1">
    <location>
        <begin position="322"/>
        <end position="357"/>
    </location>
</feature>
<dbReference type="InterPro" id="IPR027417">
    <property type="entry name" value="P-loop_NTPase"/>
</dbReference>
<feature type="domain" description="Dynamin N-terminal" evidence="2">
    <location>
        <begin position="28"/>
        <end position="174"/>
    </location>
</feature>
<dbReference type="EMBL" id="VDFV01000035">
    <property type="protein sequence ID" value="TNC65965.1"/>
    <property type="molecule type" value="Genomic_DNA"/>
</dbReference>
<dbReference type="AlphaFoldDB" id="A0A5C4NAQ9"/>
<name>A0A5C4NAQ9_9RHOB</name>
<dbReference type="SUPFAM" id="SSF52540">
    <property type="entry name" value="P-loop containing nucleoside triphosphate hydrolases"/>
    <property type="match status" value="1"/>
</dbReference>
<gene>
    <name evidence="3" type="ORF">FHG71_16990</name>
</gene>
<dbReference type="Proteomes" id="UP000305709">
    <property type="component" value="Unassembled WGS sequence"/>
</dbReference>
<evidence type="ECO:0000313" key="4">
    <source>
        <dbReference type="Proteomes" id="UP000305709"/>
    </source>
</evidence>
<evidence type="ECO:0000256" key="1">
    <source>
        <dbReference type="SAM" id="MobiDB-lite"/>
    </source>
</evidence>
<reference evidence="3 4" key="1">
    <citation type="submission" date="2019-06" db="EMBL/GenBank/DDBJ databases">
        <authorList>
            <person name="Jiang L."/>
        </authorList>
    </citation>
    <scope>NUCLEOTIDE SEQUENCE [LARGE SCALE GENOMIC DNA]</scope>
    <source>
        <strain evidence="3 4">YIM 48858</strain>
    </source>
</reference>
<dbReference type="RefSeq" id="WP_139082894.1">
    <property type="nucleotide sequence ID" value="NZ_VDFV01000035.1"/>
</dbReference>
<dbReference type="PANTHER" id="PTHR43681:SF1">
    <property type="entry name" value="SARCALUMENIN"/>
    <property type="match status" value="1"/>
</dbReference>